<dbReference type="InterPro" id="IPR000156">
    <property type="entry name" value="Ran_bind_dom"/>
</dbReference>
<proteinExistence type="predicted"/>
<dbReference type="EMBL" id="JAPWTK010000025">
    <property type="protein sequence ID" value="KAJ8957126.1"/>
    <property type="molecule type" value="Genomic_DNA"/>
</dbReference>
<reference evidence="3" key="1">
    <citation type="journal article" date="2023" name="Insect Mol. Biol.">
        <title>Genome sequencing provides insights into the evolution of gene families encoding plant cell wall-degrading enzymes in longhorned beetles.</title>
        <authorList>
            <person name="Shin N.R."/>
            <person name="Okamura Y."/>
            <person name="Kirsch R."/>
            <person name="Pauchet Y."/>
        </authorList>
    </citation>
    <scope>NUCLEOTIDE SEQUENCE</scope>
    <source>
        <strain evidence="3">AMC_N1</strain>
    </source>
</reference>
<evidence type="ECO:0000313" key="3">
    <source>
        <dbReference type="EMBL" id="KAJ8957126.1"/>
    </source>
</evidence>
<protein>
    <recommendedName>
        <fullName evidence="2">RanBD1 domain-containing protein</fullName>
    </recommendedName>
</protein>
<dbReference type="Pfam" id="PF00638">
    <property type="entry name" value="Ran_BP1"/>
    <property type="match status" value="1"/>
</dbReference>
<dbReference type="GO" id="GO:0005737">
    <property type="term" value="C:cytoplasm"/>
    <property type="evidence" value="ECO:0007669"/>
    <property type="project" value="TreeGrafter"/>
</dbReference>
<dbReference type="InterPro" id="IPR045255">
    <property type="entry name" value="RanBP1-like"/>
</dbReference>
<feature type="compositionally biased region" description="Acidic residues" evidence="1">
    <location>
        <begin position="107"/>
        <end position="132"/>
    </location>
</feature>
<dbReference type="AlphaFoldDB" id="A0AAV8YZG3"/>
<dbReference type="Gene3D" id="2.30.29.30">
    <property type="entry name" value="Pleckstrin-homology domain (PH domain)/Phosphotyrosine-binding domain (PTB)"/>
    <property type="match status" value="2"/>
</dbReference>
<feature type="domain" description="RanBD1" evidence="2">
    <location>
        <begin position="1"/>
        <end position="89"/>
    </location>
</feature>
<feature type="region of interest" description="Disordered" evidence="1">
    <location>
        <begin position="101"/>
        <end position="132"/>
    </location>
</feature>
<dbReference type="PANTHER" id="PTHR23138:SF87">
    <property type="entry name" value="E3 SUMO-PROTEIN LIGASE RANBP2"/>
    <property type="match status" value="1"/>
</dbReference>
<comment type="caution">
    <text evidence="3">The sequence shown here is derived from an EMBL/GenBank/DDBJ whole genome shotgun (WGS) entry which is preliminary data.</text>
</comment>
<dbReference type="PROSITE" id="PS50196">
    <property type="entry name" value="RANBD1"/>
    <property type="match status" value="1"/>
</dbReference>
<organism evidence="3 4">
    <name type="scientific">Aromia moschata</name>
    <dbReference type="NCBI Taxonomy" id="1265417"/>
    <lineage>
        <taxon>Eukaryota</taxon>
        <taxon>Metazoa</taxon>
        <taxon>Ecdysozoa</taxon>
        <taxon>Arthropoda</taxon>
        <taxon>Hexapoda</taxon>
        <taxon>Insecta</taxon>
        <taxon>Pterygota</taxon>
        <taxon>Neoptera</taxon>
        <taxon>Endopterygota</taxon>
        <taxon>Coleoptera</taxon>
        <taxon>Polyphaga</taxon>
        <taxon>Cucujiformia</taxon>
        <taxon>Chrysomeloidea</taxon>
        <taxon>Cerambycidae</taxon>
        <taxon>Cerambycinae</taxon>
        <taxon>Callichromatini</taxon>
        <taxon>Aromia</taxon>
    </lineage>
</organism>
<dbReference type="GO" id="GO:0005643">
    <property type="term" value="C:nuclear pore"/>
    <property type="evidence" value="ECO:0007669"/>
    <property type="project" value="TreeGrafter"/>
</dbReference>
<dbReference type="GO" id="GO:0005096">
    <property type="term" value="F:GTPase activator activity"/>
    <property type="evidence" value="ECO:0007669"/>
    <property type="project" value="TreeGrafter"/>
</dbReference>
<evidence type="ECO:0000256" key="1">
    <source>
        <dbReference type="SAM" id="MobiDB-lite"/>
    </source>
</evidence>
<gene>
    <name evidence="3" type="ORF">NQ318_007342</name>
</gene>
<evidence type="ECO:0000259" key="2">
    <source>
        <dbReference type="PROSITE" id="PS50196"/>
    </source>
</evidence>
<dbReference type="SMART" id="SM00160">
    <property type="entry name" value="RanBD"/>
    <property type="match status" value="1"/>
</dbReference>
<evidence type="ECO:0000313" key="4">
    <source>
        <dbReference type="Proteomes" id="UP001162162"/>
    </source>
</evidence>
<sequence>MKVLHHPQNNTYRLLLRREQVHKVVLNQLIVPSLELQPMLMSDKAWMWAGYNYTDEENNLEKLAVRFKYEELAKQFYNAVQDVIKKLTEIQNKSLPSTVQNYGVEDISGDNDNSTEDVNEDEDDEDDDDDEDERSVMFMKRCTLSELLPNNTWKQVTMGDLQVYYDPELYAARIAVNDDSGNVYSNTIIGMNTLMDIDKNECTWKAVDWADGHKWRTLKATFSSDVAAQEFHSNYLEGLNFAQEVGIIDGIPQENDTETED</sequence>
<accession>A0AAV8YZG3</accession>
<keyword evidence="4" id="KW-1185">Reference proteome</keyword>
<name>A0AAV8YZG3_9CUCU</name>
<dbReference type="PANTHER" id="PTHR23138">
    <property type="entry name" value="RAN BINDING PROTEIN"/>
    <property type="match status" value="1"/>
</dbReference>
<dbReference type="Proteomes" id="UP001162162">
    <property type="component" value="Unassembled WGS sequence"/>
</dbReference>
<dbReference type="SUPFAM" id="SSF50729">
    <property type="entry name" value="PH domain-like"/>
    <property type="match status" value="2"/>
</dbReference>
<dbReference type="InterPro" id="IPR011993">
    <property type="entry name" value="PH-like_dom_sf"/>
</dbReference>